<feature type="transmembrane region" description="Helical" evidence="1">
    <location>
        <begin position="12"/>
        <end position="38"/>
    </location>
</feature>
<dbReference type="EMBL" id="JAGSOH010000003">
    <property type="protein sequence ID" value="MBR7825037.1"/>
    <property type="molecule type" value="Genomic_DNA"/>
</dbReference>
<keyword evidence="3" id="KW-1185">Reference proteome</keyword>
<name>A0A941E752_9ACTN</name>
<evidence type="ECO:0000313" key="2">
    <source>
        <dbReference type="EMBL" id="MBR7825037.1"/>
    </source>
</evidence>
<evidence type="ECO:0000256" key="1">
    <source>
        <dbReference type="SAM" id="Phobius"/>
    </source>
</evidence>
<keyword evidence="1" id="KW-1133">Transmembrane helix</keyword>
<dbReference type="Proteomes" id="UP000676325">
    <property type="component" value="Unassembled WGS sequence"/>
</dbReference>
<evidence type="ECO:0008006" key="4">
    <source>
        <dbReference type="Google" id="ProtNLM"/>
    </source>
</evidence>
<sequence>MMMYWYGDGHPGAWGYTAMIIGMLLFWAVIVGVGILIARALAGPRTAHNPGAGAGPTALPAPRRNPEQILAERFAAGEIDEHEYATRLAVLRDRHPSS</sequence>
<dbReference type="AlphaFoldDB" id="A0A941E752"/>
<reference evidence="2" key="1">
    <citation type="submission" date="2021-04" db="EMBL/GenBank/DDBJ databases">
        <title>Genome based classification of Actinospica acidithermotolerans sp. nov., an actinobacterium isolated from an Indonesian hot spring.</title>
        <authorList>
            <person name="Kusuma A.B."/>
            <person name="Putra K.E."/>
            <person name="Nafisah S."/>
            <person name="Loh J."/>
            <person name="Nouioui I."/>
            <person name="Goodfellow M."/>
        </authorList>
    </citation>
    <scope>NUCLEOTIDE SEQUENCE</scope>
    <source>
        <strain evidence="2">MGRD01-02</strain>
    </source>
</reference>
<evidence type="ECO:0000313" key="3">
    <source>
        <dbReference type="Proteomes" id="UP000676325"/>
    </source>
</evidence>
<comment type="caution">
    <text evidence="2">The sequence shown here is derived from an EMBL/GenBank/DDBJ whole genome shotgun (WGS) entry which is preliminary data.</text>
</comment>
<accession>A0A941E752</accession>
<organism evidence="2 3">
    <name type="scientific">Actinospica acidithermotolerans</name>
    <dbReference type="NCBI Taxonomy" id="2828514"/>
    <lineage>
        <taxon>Bacteria</taxon>
        <taxon>Bacillati</taxon>
        <taxon>Actinomycetota</taxon>
        <taxon>Actinomycetes</taxon>
        <taxon>Catenulisporales</taxon>
        <taxon>Actinospicaceae</taxon>
        <taxon>Actinospica</taxon>
    </lineage>
</organism>
<keyword evidence="1" id="KW-0812">Transmembrane</keyword>
<protein>
    <recommendedName>
        <fullName evidence="4">SHOCT domain-containing protein</fullName>
    </recommendedName>
</protein>
<proteinExistence type="predicted"/>
<keyword evidence="1" id="KW-0472">Membrane</keyword>
<gene>
    <name evidence="2" type="ORF">KDK95_01875</name>
</gene>